<evidence type="ECO:0000259" key="1">
    <source>
        <dbReference type="Pfam" id="PF00534"/>
    </source>
</evidence>
<dbReference type="SUPFAM" id="SSF53756">
    <property type="entry name" value="UDP-Glycosyltransferase/glycogen phosphorylase"/>
    <property type="match status" value="1"/>
</dbReference>
<dbReference type="PANTHER" id="PTHR12526">
    <property type="entry name" value="GLYCOSYLTRANSFERASE"/>
    <property type="match status" value="1"/>
</dbReference>
<accession>A0A420W006</accession>
<proteinExistence type="predicted"/>
<feature type="domain" description="Glycosyl transferase family 1" evidence="1">
    <location>
        <begin position="193"/>
        <end position="348"/>
    </location>
</feature>
<dbReference type="AlphaFoldDB" id="A0A420W006"/>
<name>A0A420W006_9SPHI</name>
<sequence>MKTAKRPKCMRRVVIISTYPPQECGLATFTKDLKQGMSADGNTIVDVIAVSRSSVEEFDPSVRFVIDKERLDSYIQAAHIINEEYNYCIIQHEYGIFGGADGLFINQLANSLNIPLLTIFHTILQSPSLRQKEIMESLLIKSQAVVSLSPKGSELLMELFPMIDDKKIKVIPHGVPQFDYNQGLAKYRLGFQDNFVMMTFGLIGRSKGLEYAIRSLEGLDLANFKYLIVGKTHPNVLAHEGESYRFELQSLVAQLKLQDKVVFVDEFLSDEQLKEYLTACDIYLSPYQHEQQISSGTLSFAVGAGAAVISTPYWHATDLLTDERGILTPFSDIQTMSENIQLLYQSRRLLAWHRFKARSYGEQTTWKMVAKVYLELLSNLSTPIRSLAHYKNYHSFDLKQEA</sequence>
<dbReference type="PANTHER" id="PTHR12526:SF572">
    <property type="entry name" value="BLL5144 PROTEIN"/>
    <property type="match status" value="1"/>
</dbReference>
<gene>
    <name evidence="2" type="ORF">D7322_07705</name>
</gene>
<keyword evidence="3" id="KW-1185">Reference proteome</keyword>
<keyword evidence="2" id="KW-0808">Transferase</keyword>
<evidence type="ECO:0000313" key="3">
    <source>
        <dbReference type="Proteomes" id="UP000282423"/>
    </source>
</evidence>
<reference evidence="2 3" key="1">
    <citation type="submission" date="2018-10" db="EMBL/GenBank/DDBJ databases">
        <title>Sphingobacterium sp. M05W1-28.</title>
        <authorList>
            <person name="Cai H."/>
        </authorList>
    </citation>
    <scope>NUCLEOTIDE SEQUENCE [LARGE SCALE GENOMIC DNA]</scope>
    <source>
        <strain evidence="2 3">M05W1-28</strain>
    </source>
</reference>
<dbReference type="OrthoDB" id="9765330at2"/>
<dbReference type="Pfam" id="PF00534">
    <property type="entry name" value="Glycos_transf_1"/>
    <property type="match status" value="1"/>
</dbReference>
<evidence type="ECO:0000313" key="2">
    <source>
        <dbReference type="EMBL" id="RKO71986.1"/>
    </source>
</evidence>
<protein>
    <submittedName>
        <fullName evidence="2">Glycosyltransferase</fullName>
    </submittedName>
</protein>
<dbReference type="EMBL" id="RBWS01000006">
    <property type="protein sequence ID" value="RKO71986.1"/>
    <property type="molecule type" value="Genomic_DNA"/>
</dbReference>
<comment type="caution">
    <text evidence="2">The sequence shown here is derived from an EMBL/GenBank/DDBJ whole genome shotgun (WGS) entry which is preliminary data.</text>
</comment>
<dbReference type="Gene3D" id="3.40.50.2000">
    <property type="entry name" value="Glycogen Phosphorylase B"/>
    <property type="match status" value="2"/>
</dbReference>
<organism evidence="2 3">
    <name type="scientific">Sphingobacterium puteale</name>
    <dbReference type="NCBI Taxonomy" id="2420510"/>
    <lineage>
        <taxon>Bacteria</taxon>
        <taxon>Pseudomonadati</taxon>
        <taxon>Bacteroidota</taxon>
        <taxon>Sphingobacteriia</taxon>
        <taxon>Sphingobacteriales</taxon>
        <taxon>Sphingobacteriaceae</taxon>
        <taxon>Sphingobacterium</taxon>
    </lineage>
</organism>
<dbReference type="GO" id="GO:0016757">
    <property type="term" value="F:glycosyltransferase activity"/>
    <property type="evidence" value="ECO:0007669"/>
    <property type="project" value="InterPro"/>
</dbReference>
<dbReference type="InterPro" id="IPR001296">
    <property type="entry name" value="Glyco_trans_1"/>
</dbReference>
<dbReference type="Proteomes" id="UP000282423">
    <property type="component" value="Unassembled WGS sequence"/>
</dbReference>